<accession>A0A7W9Y239</accession>
<dbReference type="InterPro" id="IPR015797">
    <property type="entry name" value="NUDIX_hydrolase-like_dom_sf"/>
</dbReference>
<sequence length="252" mass="28125">MTIDPAGKLGAKPDGIWPPPTNPIRIDAFNLSVVDDPHPLYLAHEREIEANWEKEATANPHLFNGQMVLQRHLTYDRGVIRGVAHVIPYSTLLWWRKQPEPEGALHLFGFAVIVSSDGAIVAIRMSDRTANPGQVYCAAGSLDLSDIIDGKLDVAGNMAREVREETGLDLSEAAADTHFYASHKDNRVVVFRIYRFPVTAEELTARIEAHMPHDEEQEIDAVVVIRSADPEAHTYNPLMLPILDWFFASVRS</sequence>
<evidence type="ECO:0000313" key="1">
    <source>
        <dbReference type="EMBL" id="MBB6160505.1"/>
    </source>
</evidence>
<reference evidence="1 2" key="1">
    <citation type="submission" date="2020-08" db="EMBL/GenBank/DDBJ databases">
        <title>Genomic Encyclopedia of Type Strains, Phase IV (KMG-IV): sequencing the most valuable type-strain genomes for metagenomic binning, comparative biology and taxonomic classification.</title>
        <authorList>
            <person name="Goeker M."/>
        </authorList>
    </citation>
    <scope>NUCLEOTIDE SEQUENCE [LARGE SCALE GENOMIC DNA]</scope>
    <source>
        <strain evidence="1 2">DSM 100734</strain>
    </source>
</reference>
<dbReference type="CDD" id="cd02883">
    <property type="entry name" value="NUDIX_Hydrolase"/>
    <property type="match status" value="1"/>
</dbReference>
<comment type="caution">
    <text evidence="1">The sequence shown here is derived from an EMBL/GenBank/DDBJ whole genome shotgun (WGS) entry which is preliminary data.</text>
</comment>
<dbReference type="SUPFAM" id="SSF55811">
    <property type="entry name" value="Nudix"/>
    <property type="match status" value="1"/>
</dbReference>
<organism evidence="1 2">
    <name type="scientific">Rhizobium wenxiniae</name>
    <dbReference type="NCBI Taxonomy" id="1737357"/>
    <lineage>
        <taxon>Bacteria</taxon>
        <taxon>Pseudomonadati</taxon>
        <taxon>Pseudomonadota</taxon>
        <taxon>Alphaproteobacteria</taxon>
        <taxon>Hyphomicrobiales</taxon>
        <taxon>Rhizobiaceae</taxon>
        <taxon>Rhizobium/Agrobacterium group</taxon>
        <taxon>Rhizobium</taxon>
    </lineage>
</organism>
<evidence type="ECO:0000313" key="2">
    <source>
        <dbReference type="Proteomes" id="UP000547879"/>
    </source>
</evidence>
<gene>
    <name evidence="1" type="ORF">HNQ72_000302</name>
</gene>
<dbReference type="EMBL" id="JACHEG010000001">
    <property type="protein sequence ID" value="MBB6160505.1"/>
    <property type="molecule type" value="Genomic_DNA"/>
</dbReference>
<dbReference type="GO" id="GO:0003824">
    <property type="term" value="F:catalytic activity"/>
    <property type="evidence" value="ECO:0007669"/>
    <property type="project" value="UniProtKB-ARBA"/>
</dbReference>
<proteinExistence type="predicted"/>
<dbReference type="Gene3D" id="3.90.79.10">
    <property type="entry name" value="Nucleoside Triphosphate Pyrophosphohydrolase"/>
    <property type="match status" value="1"/>
</dbReference>
<dbReference type="Proteomes" id="UP000547879">
    <property type="component" value="Unassembled WGS sequence"/>
</dbReference>
<protein>
    <submittedName>
        <fullName evidence="1">8-oxo-dGTP pyrophosphatase MutT (NUDIX family)</fullName>
    </submittedName>
</protein>
<keyword evidence="2" id="KW-1185">Reference proteome</keyword>
<dbReference type="AlphaFoldDB" id="A0A7W9Y239"/>
<name>A0A7W9Y239_9HYPH</name>
<dbReference type="RefSeq" id="WP_183989253.1">
    <property type="nucleotide sequence ID" value="NZ_BMHW01000001.1"/>
</dbReference>